<dbReference type="SUPFAM" id="SSF52799">
    <property type="entry name" value="(Phosphotyrosine protein) phosphatases II"/>
    <property type="match status" value="1"/>
</dbReference>
<dbReference type="eggNOG" id="COG2365">
    <property type="taxonomic scope" value="Bacteria"/>
</dbReference>
<dbReference type="EMBL" id="CP002568">
    <property type="protein sequence ID" value="ADZ70852.1"/>
    <property type="molecule type" value="Genomic_DNA"/>
</dbReference>
<organism evidence="2 3">
    <name type="scientific">Polymorphum gilvum (strain LMG 25793 / CGMCC 1.9160 / SL003B-26A1)</name>
    <dbReference type="NCBI Taxonomy" id="991905"/>
    <lineage>
        <taxon>Bacteria</taxon>
        <taxon>Pseudomonadati</taxon>
        <taxon>Pseudomonadota</taxon>
        <taxon>Alphaproteobacteria</taxon>
        <taxon>Rhodobacterales</taxon>
        <taxon>Paracoccaceae</taxon>
        <taxon>Polymorphum</taxon>
    </lineage>
</organism>
<dbReference type="Proteomes" id="UP000008130">
    <property type="component" value="Chromosome"/>
</dbReference>
<dbReference type="RefSeq" id="WP_013653167.1">
    <property type="nucleotide sequence ID" value="NC_015259.1"/>
</dbReference>
<sequence>MQQDIAATKRTVGNALPPLQSPVQSPLLAAHPNFRALDGVAADGRRVRPAAFLRGPALHDLAETDWLAAPLSGLDLIVDFRRHEESTHRPNRLPAALRDRMLALPICTGATATLVSDAGSVPVDHDRACAAMTAAYRDFVRVNGAVFAAFLSAVERIERGPVFFHCTAGKDRTGFAAALIQLALGVGRDQVMHDFLATGGLWAPDPALAERIPEPARAAVFGVQPDYLNAALDELDAVHGGAVAFATAAMGGEERFRRWVERSLV</sequence>
<dbReference type="KEGG" id="pgv:SL003B_2427"/>
<evidence type="ECO:0000259" key="1">
    <source>
        <dbReference type="PROSITE" id="PS50056"/>
    </source>
</evidence>
<feature type="domain" description="Tyrosine specific protein phosphatases" evidence="1">
    <location>
        <begin position="148"/>
        <end position="179"/>
    </location>
</feature>
<dbReference type="InterPro" id="IPR026893">
    <property type="entry name" value="Tyr/Ser_Pase_IphP-type"/>
</dbReference>
<protein>
    <submittedName>
        <fullName evidence="2">Tyrosine-protein phosphatase, putative</fullName>
    </submittedName>
</protein>
<dbReference type="GO" id="GO:0004721">
    <property type="term" value="F:phosphoprotein phosphatase activity"/>
    <property type="evidence" value="ECO:0007669"/>
    <property type="project" value="InterPro"/>
</dbReference>
<keyword evidence="3" id="KW-1185">Reference proteome</keyword>
<dbReference type="PROSITE" id="PS00383">
    <property type="entry name" value="TYR_PHOSPHATASE_1"/>
    <property type="match status" value="1"/>
</dbReference>
<dbReference type="STRING" id="991905.SL003B_2427"/>
<dbReference type="OrthoDB" id="1188001at2"/>
<dbReference type="AlphaFoldDB" id="F2J1Q1"/>
<reference evidence="2 3" key="1">
    <citation type="journal article" date="2011" name="J. Bacteriol.">
        <title>Complete genome sequence of Polymorphum gilvum SL003B-26A1T, a crude oil-degrading bacterium from oil-polluted saline soil.</title>
        <authorList>
            <person name="Li S.G."/>
            <person name="Tang Y.Q."/>
            <person name="Nie Y."/>
            <person name="Cai M."/>
            <person name="Wu X.L."/>
        </authorList>
    </citation>
    <scope>NUCLEOTIDE SEQUENCE [LARGE SCALE GENOMIC DNA]</scope>
    <source>
        <strain evidence="3">LMG 25793 / CGMCC 1.9160 / SL003B-26A1</strain>
    </source>
</reference>
<name>F2J1Q1_POLGS</name>
<evidence type="ECO:0000313" key="2">
    <source>
        <dbReference type="EMBL" id="ADZ70852.1"/>
    </source>
</evidence>
<evidence type="ECO:0000313" key="3">
    <source>
        <dbReference type="Proteomes" id="UP000008130"/>
    </source>
</evidence>
<dbReference type="PROSITE" id="PS50056">
    <property type="entry name" value="TYR_PHOSPHATASE_2"/>
    <property type="match status" value="1"/>
</dbReference>
<dbReference type="InterPro" id="IPR016130">
    <property type="entry name" value="Tyr_Pase_AS"/>
</dbReference>
<accession>F2J1Q1</accession>
<dbReference type="InterPro" id="IPR000387">
    <property type="entry name" value="Tyr_Pase_dom"/>
</dbReference>
<dbReference type="Gene3D" id="3.90.190.10">
    <property type="entry name" value="Protein tyrosine phosphatase superfamily"/>
    <property type="match status" value="1"/>
</dbReference>
<proteinExistence type="predicted"/>
<dbReference type="InterPro" id="IPR029021">
    <property type="entry name" value="Prot-tyrosine_phosphatase-like"/>
</dbReference>
<dbReference type="Pfam" id="PF13350">
    <property type="entry name" value="Y_phosphatase3"/>
    <property type="match status" value="1"/>
</dbReference>
<dbReference type="HOGENOM" id="CLU_057546_3_1_5"/>
<gene>
    <name evidence="2" type="ordered locus">SL003B_2427</name>
</gene>